<name>A0A480AD38_9CYAN</name>
<reference evidence="2" key="1">
    <citation type="submission" date="2019-02" db="EMBL/GenBank/DDBJ databases">
        <title>Draft genome sequence of Sphaerospermopsis reniformis NIES-1949.</title>
        <authorList>
            <person name="Yamaguchi H."/>
            <person name="Suzuki S."/>
            <person name="Kawachi M."/>
        </authorList>
    </citation>
    <scope>NUCLEOTIDE SEQUENCE [LARGE SCALE GENOMIC DNA]</scope>
    <source>
        <strain evidence="2">NIES-1949</strain>
    </source>
</reference>
<comment type="caution">
    <text evidence="1">The sequence shown here is derived from an EMBL/GenBank/DDBJ whole genome shotgun (WGS) entry which is preliminary data.</text>
</comment>
<accession>A0A480AD38</accession>
<dbReference type="AlphaFoldDB" id="A0A480AD38"/>
<proteinExistence type="predicted"/>
<gene>
    <name evidence="1" type="ORF">SR1949_51980</name>
</gene>
<organism evidence="1 2">
    <name type="scientific">Sphaerospermopsis reniformis</name>
    <dbReference type="NCBI Taxonomy" id="531300"/>
    <lineage>
        <taxon>Bacteria</taxon>
        <taxon>Bacillati</taxon>
        <taxon>Cyanobacteriota</taxon>
        <taxon>Cyanophyceae</taxon>
        <taxon>Nostocales</taxon>
        <taxon>Aphanizomenonaceae</taxon>
        <taxon>Sphaerospermopsis</taxon>
    </lineage>
</organism>
<evidence type="ECO:0000313" key="1">
    <source>
        <dbReference type="EMBL" id="GCL40064.1"/>
    </source>
</evidence>
<dbReference type="RefSeq" id="WP_096571922.1">
    <property type="nucleotide sequence ID" value="NZ_BJCE01000400.1"/>
</dbReference>
<sequence>MDILIESTKDFEKDLEKFTDTEKFRIIKEMNRNFELLSSENNLINNSFYEHSEQLRNIKLNHDYDSTIYCLKINDQQRIILTIDDDPIFGCILITLFRLVNQENAQQAYNAVAEMIYQDFTVEENPALEIQCC</sequence>
<dbReference type="EMBL" id="BJCE01000400">
    <property type="protein sequence ID" value="GCL40064.1"/>
    <property type="molecule type" value="Genomic_DNA"/>
</dbReference>
<evidence type="ECO:0000313" key="2">
    <source>
        <dbReference type="Proteomes" id="UP000300142"/>
    </source>
</evidence>
<dbReference type="Proteomes" id="UP000300142">
    <property type="component" value="Unassembled WGS sequence"/>
</dbReference>
<protein>
    <submittedName>
        <fullName evidence="1">Uncharacterized protein</fullName>
    </submittedName>
</protein>
<keyword evidence="2" id="KW-1185">Reference proteome</keyword>